<dbReference type="SUPFAM" id="SSF52540">
    <property type="entry name" value="P-loop containing nucleoside triphosphate hydrolases"/>
    <property type="match status" value="1"/>
</dbReference>
<accession>A0A420I2L4</accession>
<evidence type="ECO:0000256" key="7">
    <source>
        <dbReference type="ARBA" id="ARBA00022840"/>
    </source>
</evidence>
<dbReference type="InterPro" id="IPR027417">
    <property type="entry name" value="P-loop_NTPase"/>
</dbReference>
<dbReference type="AlphaFoldDB" id="A0A420I2L4"/>
<evidence type="ECO:0000256" key="9">
    <source>
        <dbReference type="ARBA" id="ARBA00061312"/>
    </source>
</evidence>
<evidence type="ECO:0000256" key="8">
    <source>
        <dbReference type="ARBA" id="ARBA00023242"/>
    </source>
</evidence>
<dbReference type="GO" id="GO:0005634">
    <property type="term" value="C:nucleus"/>
    <property type="evidence" value="ECO:0007669"/>
    <property type="project" value="UniProtKB-SubCell"/>
</dbReference>
<protein>
    <submittedName>
        <fullName evidence="10">Putative kinase mug58</fullName>
    </submittedName>
</protein>
<evidence type="ECO:0000256" key="1">
    <source>
        <dbReference type="ARBA" id="ARBA00004123"/>
    </source>
</evidence>
<keyword evidence="3" id="KW-0963">Cytoplasm</keyword>
<keyword evidence="4" id="KW-0808">Transferase</keyword>
<sequence>MGNSDDKSHLIISFILSLHLMLDKSPLFVALNGAQGIGKSTLGTMLARRLSDEHGLRTIVISIDDFYLPHAEQLTLAQANRNNKLVQHRGLPGTHDLNLAKRVLSALANGSKCEIPAFDKGAHHGNGDRIARHLWRVVNQTEDLKIQVVIFEGWCIGFSPLTDDAVEWKQNKMNYKSLINHDLNDLLFINERLKEYEEVFNAYFDGFVYIDAKDLGYVYSWREEQEKSLRKQKGWANAMSPRQVVEFVDNYFPAYELYTEALRLNGIVSRKDATRIKEIRIVVDRDRRVLEVYKS</sequence>
<dbReference type="GO" id="GO:0005737">
    <property type="term" value="C:cytoplasm"/>
    <property type="evidence" value="ECO:0007669"/>
    <property type="project" value="UniProtKB-SubCell"/>
</dbReference>
<keyword evidence="5" id="KW-0547">Nucleotide-binding</keyword>
<comment type="caution">
    <text evidence="10">The sequence shown here is derived from an EMBL/GenBank/DDBJ whole genome shotgun (WGS) entry which is preliminary data.</text>
</comment>
<dbReference type="EMBL" id="MCFK01002244">
    <property type="protein sequence ID" value="RKF63915.1"/>
    <property type="molecule type" value="Genomic_DNA"/>
</dbReference>
<keyword evidence="8" id="KW-0539">Nucleus</keyword>
<proteinExistence type="inferred from homology"/>
<dbReference type="Proteomes" id="UP000286134">
    <property type="component" value="Unassembled WGS sequence"/>
</dbReference>
<evidence type="ECO:0000313" key="11">
    <source>
        <dbReference type="Proteomes" id="UP000286134"/>
    </source>
</evidence>
<comment type="subcellular location">
    <subcellularLocation>
        <location evidence="2">Cytoplasm</location>
    </subcellularLocation>
    <subcellularLocation>
        <location evidence="1">Nucleus</location>
    </subcellularLocation>
</comment>
<evidence type="ECO:0000256" key="5">
    <source>
        <dbReference type="ARBA" id="ARBA00022741"/>
    </source>
</evidence>
<evidence type="ECO:0000256" key="3">
    <source>
        <dbReference type="ARBA" id="ARBA00022490"/>
    </source>
</evidence>
<dbReference type="STRING" id="212602.A0A420I2L4"/>
<dbReference type="OrthoDB" id="347435at2759"/>
<keyword evidence="11" id="KW-1185">Reference proteome</keyword>
<evidence type="ECO:0000313" key="10">
    <source>
        <dbReference type="EMBL" id="RKF63915.1"/>
    </source>
</evidence>
<dbReference type="GO" id="GO:0005524">
    <property type="term" value="F:ATP binding"/>
    <property type="evidence" value="ECO:0007669"/>
    <property type="project" value="UniProtKB-KW"/>
</dbReference>
<evidence type="ECO:0000256" key="6">
    <source>
        <dbReference type="ARBA" id="ARBA00022777"/>
    </source>
</evidence>
<organism evidence="10 11">
    <name type="scientific">Erysiphe neolycopersici</name>
    <dbReference type="NCBI Taxonomy" id="212602"/>
    <lineage>
        <taxon>Eukaryota</taxon>
        <taxon>Fungi</taxon>
        <taxon>Dikarya</taxon>
        <taxon>Ascomycota</taxon>
        <taxon>Pezizomycotina</taxon>
        <taxon>Leotiomycetes</taxon>
        <taxon>Erysiphales</taxon>
        <taxon>Erysiphaceae</taxon>
        <taxon>Erysiphe</taxon>
    </lineage>
</organism>
<evidence type="ECO:0000256" key="4">
    <source>
        <dbReference type="ARBA" id="ARBA00022679"/>
    </source>
</evidence>
<keyword evidence="6 10" id="KW-0418">Kinase</keyword>
<dbReference type="PANTHER" id="PTHR10285">
    <property type="entry name" value="URIDINE KINASE"/>
    <property type="match status" value="1"/>
</dbReference>
<comment type="similarity">
    <text evidence="9">Belongs to the GLYK kinase family.</text>
</comment>
<reference evidence="10 11" key="1">
    <citation type="journal article" date="2018" name="BMC Genomics">
        <title>Comparative genome analyses reveal sequence features reflecting distinct modes of host-adaptation between dicot and monocot powdery mildew.</title>
        <authorList>
            <person name="Wu Y."/>
            <person name="Ma X."/>
            <person name="Pan Z."/>
            <person name="Kale S.D."/>
            <person name="Song Y."/>
            <person name="King H."/>
            <person name="Zhang Q."/>
            <person name="Presley C."/>
            <person name="Deng X."/>
            <person name="Wei C.I."/>
            <person name="Xiao S."/>
        </authorList>
    </citation>
    <scope>NUCLEOTIDE SEQUENCE [LARGE SCALE GENOMIC DNA]</scope>
    <source>
        <strain evidence="10">UMSG2</strain>
    </source>
</reference>
<dbReference type="Gene3D" id="3.40.50.300">
    <property type="entry name" value="P-loop containing nucleotide triphosphate hydrolases"/>
    <property type="match status" value="1"/>
</dbReference>
<dbReference type="GO" id="GO:0016301">
    <property type="term" value="F:kinase activity"/>
    <property type="evidence" value="ECO:0007669"/>
    <property type="project" value="UniProtKB-KW"/>
</dbReference>
<evidence type="ECO:0000256" key="2">
    <source>
        <dbReference type="ARBA" id="ARBA00004496"/>
    </source>
</evidence>
<dbReference type="FunFam" id="3.40.50.300:FF:001691">
    <property type="entry name" value="Probable ATP-dependent kinase TDA10"/>
    <property type="match status" value="1"/>
</dbReference>
<gene>
    <name evidence="10" type="ORF">OnM2_022123</name>
</gene>
<name>A0A420I2L4_9PEZI</name>
<keyword evidence="7" id="KW-0067">ATP-binding</keyword>